<sequence>GSPVLAAHLFRDNDQFSRLSASAQTRLSPKFLNKWQEIDILKFLPDAIGDDLAGRIEVLQQKILCEMQSVEESLKDNQRGYEMQGLVCVRCGRTHPVSAGKCHACRNDQLYTKHCTGEHRVAEYFSALRKSELWPSVHPFRTCSAETIALRISRAKVNLRHNCGAGNVCPLELELDMLAQKVDMILRKLKGFKLYPLCREDL</sequence>
<name>A0A318Y3I4_ASPNB</name>
<dbReference type="Proteomes" id="UP000247647">
    <property type="component" value="Unassembled WGS sequence"/>
</dbReference>
<protein>
    <submittedName>
        <fullName evidence="1">Uncharacterized protein</fullName>
    </submittedName>
</protein>
<dbReference type="EMBL" id="KZ821522">
    <property type="protein sequence ID" value="PYH28304.1"/>
    <property type="molecule type" value="Genomic_DNA"/>
</dbReference>
<organism evidence="1 2">
    <name type="scientific">Aspergillus neoniger (strain CBS 115656)</name>
    <dbReference type="NCBI Taxonomy" id="1448310"/>
    <lineage>
        <taxon>Eukaryota</taxon>
        <taxon>Fungi</taxon>
        <taxon>Dikarya</taxon>
        <taxon>Ascomycota</taxon>
        <taxon>Pezizomycotina</taxon>
        <taxon>Eurotiomycetes</taxon>
        <taxon>Eurotiomycetidae</taxon>
        <taxon>Eurotiales</taxon>
        <taxon>Aspergillaceae</taxon>
        <taxon>Aspergillus</taxon>
        <taxon>Aspergillus subgen. Circumdati</taxon>
    </lineage>
</organism>
<dbReference type="OrthoDB" id="5275938at2759"/>
<dbReference type="RefSeq" id="XP_025473782.1">
    <property type="nucleotide sequence ID" value="XM_025619980.1"/>
</dbReference>
<evidence type="ECO:0000313" key="1">
    <source>
        <dbReference type="EMBL" id="PYH28304.1"/>
    </source>
</evidence>
<dbReference type="AlphaFoldDB" id="A0A318Y3I4"/>
<reference evidence="1" key="1">
    <citation type="submission" date="2016-12" db="EMBL/GenBank/DDBJ databases">
        <title>The genomes of Aspergillus section Nigri reveals drivers in fungal speciation.</title>
        <authorList>
            <consortium name="DOE Joint Genome Institute"/>
            <person name="Vesth T.C."/>
            <person name="Nybo J."/>
            <person name="Theobald S."/>
            <person name="Brandl J."/>
            <person name="Frisvad J.C."/>
            <person name="Nielsen K.F."/>
            <person name="Lyhne E.K."/>
            <person name="Kogle M.E."/>
            <person name="Kuo A."/>
            <person name="Riley R."/>
            <person name="Clum A."/>
            <person name="Nolan M."/>
            <person name="Lipzen A."/>
            <person name="Salamov A."/>
            <person name="Henrissat B."/>
            <person name="Wiebenga A."/>
            <person name="De Vries R.P."/>
            <person name="Grigoriev I.V."/>
            <person name="Mortensen U.H."/>
            <person name="Andersen M.R."/>
            <person name="Baker S.E."/>
        </authorList>
    </citation>
    <scope>NUCLEOTIDE SEQUENCE [LARGE SCALE GENOMIC DNA]</scope>
    <source>
        <strain evidence="1">CBS 115656</strain>
    </source>
</reference>
<gene>
    <name evidence="1" type="ORF">BO87DRAFT_322528</name>
</gene>
<feature type="non-terminal residue" evidence="1">
    <location>
        <position position="1"/>
    </location>
</feature>
<keyword evidence="2" id="KW-1185">Reference proteome</keyword>
<dbReference type="GeneID" id="37122436"/>
<proteinExistence type="predicted"/>
<evidence type="ECO:0000313" key="2">
    <source>
        <dbReference type="Proteomes" id="UP000247647"/>
    </source>
</evidence>
<accession>A0A318Y3I4</accession>